<organism evidence="2 3">
    <name type="scientific">Pontibacter silvestris</name>
    <dbReference type="NCBI Taxonomy" id="2305183"/>
    <lineage>
        <taxon>Bacteria</taxon>
        <taxon>Pseudomonadati</taxon>
        <taxon>Bacteroidota</taxon>
        <taxon>Cytophagia</taxon>
        <taxon>Cytophagales</taxon>
        <taxon>Hymenobacteraceae</taxon>
        <taxon>Pontibacter</taxon>
    </lineage>
</organism>
<reference evidence="3" key="1">
    <citation type="journal article" date="2019" name="Int. J. Syst. Evol. Microbiol.">
        <title>The Global Catalogue of Microorganisms (GCM) 10K type strain sequencing project: providing services to taxonomists for standard genome sequencing and annotation.</title>
        <authorList>
            <consortium name="The Broad Institute Genomics Platform"/>
            <consortium name="The Broad Institute Genome Sequencing Center for Infectious Disease"/>
            <person name="Wu L."/>
            <person name="Ma J."/>
        </authorList>
    </citation>
    <scope>NUCLEOTIDE SEQUENCE [LARGE SCALE GENOMIC DNA]</scope>
    <source>
        <strain evidence="3">JCM 16545</strain>
    </source>
</reference>
<dbReference type="Gene3D" id="2.40.160.20">
    <property type="match status" value="1"/>
</dbReference>
<comment type="caution">
    <text evidence="2">The sequence shown here is derived from an EMBL/GenBank/DDBJ whole genome shotgun (WGS) entry which is preliminary data.</text>
</comment>
<dbReference type="InterPro" id="IPR011250">
    <property type="entry name" value="OMP/PagP_B-barrel"/>
</dbReference>
<protein>
    <recommendedName>
        <fullName evidence="4">Outer membrane protein beta-barrel domain-containing protein</fullName>
    </recommendedName>
</protein>
<evidence type="ECO:0000313" key="2">
    <source>
        <dbReference type="EMBL" id="MFD2066342.1"/>
    </source>
</evidence>
<evidence type="ECO:0000313" key="3">
    <source>
        <dbReference type="Proteomes" id="UP001597369"/>
    </source>
</evidence>
<feature type="signal peptide" evidence="1">
    <location>
        <begin position="1"/>
        <end position="23"/>
    </location>
</feature>
<proteinExistence type="predicted"/>
<keyword evidence="3" id="KW-1185">Reference proteome</keyword>
<feature type="chain" id="PRO_5045890591" description="Outer membrane protein beta-barrel domain-containing protein" evidence="1">
    <location>
        <begin position="24"/>
        <end position="431"/>
    </location>
</feature>
<accession>A0ABW4WWV2</accession>
<gene>
    <name evidence="2" type="ORF">ACFSKU_05555</name>
</gene>
<name>A0ABW4WWV2_9BACT</name>
<dbReference type="RefSeq" id="WP_229961155.1">
    <property type="nucleotide sequence ID" value="NZ_JAJJWI010000010.1"/>
</dbReference>
<dbReference type="Proteomes" id="UP001597369">
    <property type="component" value="Unassembled WGS sequence"/>
</dbReference>
<dbReference type="SUPFAM" id="SSF56925">
    <property type="entry name" value="OMPA-like"/>
    <property type="match status" value="1"/>
</dbReference>
<sequence>MKTWKRLALPFNLLLLCPLCIQAQSNYKPGYVVTTAGDTLNGFIDYKEWVQNPASISFSPAEEGGAKQVFDATTASYFEINAMEAYQRYEGPVTMNPVKLEELNHTSTTEVDTMTVFLKLREKGKNMNFLSYTDKLKTRYFVQENNGGEPVELYYRRYYSSASGHAQLMTQKIYIGQLVVLAAKYGVPGLKRAIEKADYKDYDLNDIVSLLNGSTTSEIAAANKQIKNSRFYAGIALSRNVAVIEGKHPMSNVDKNSARFSPRITAGVDIFVNRHVQKMLLRIEATAATASSTLAKKESFYSSGSTSYTYKVSQQSIGLGPQLIYNLYNKDNFKLYVGLGAGIYYSHISDNTYTRQHENPSVSYEYKPTIYEDYFDIKPFWVAYTLRSGIILNKKYELSAIYMPPATVTQYVNYALRFSAATLGVNYLFSR</sequence>
<evidence type="ECO:0000256" key="1">
    <source>
        <dbReference type="SAM" id="SignalP"/>
    </source>
</evidence>
<keyword evidence="1" id="KW-0732">Signal</keyword>
<dbReference type="EMBL" id="JBHUHV010000018">
    <property type="protein sequence ID" value="MFD2066342.1"/>
    <property type="molecule type" value="Genomic_DNA"/>
</dbReference>
<evidence type="ECO:0008006" key="4">
    <source>
        <dbReference type="Google" id="ProtNLM"/>
    </source>
</evidence>